<feature type="transmembrane region" description="Helical" evidence="11">
    <location>
        <begin position="59"/>
        <end position="80"/>
    </location>
</feature>
<keyword evidence="9 11" id="KW-0472">Membrane</keyword>
<feature type="transmembrane region" description="Helical" evidence="11">
    <location>
        <begin position="199"/>
        <end position="216"/>
    </location>
</feature>
<evidence type="ECO:0000256" key="2">
    <source>
        <dbReference type="ARBA" id="ARBA00005194"/>
    </source>
</evidence>
<feature type="transmembrane region" description="Helical" evidence="11">
    <location>
        <begin position="100"/>
        <end position="121"/>
    </location>
</feature>
<dbReference type="GO" id="GO:0042761">
    <property type="term" value="P:very long-chain fatty acid biosynthetic process"/>
    <property type="evidence" value="ECO:0007669"/>
    <property type="project" value="TreeGrafter"/>
</dbReference>
<keyword evidence="6 11" id="KW-0276">Fatty acid metabolism</keyword>
<organism evidence="13 14">
    <name type="scientific">Heligmosomoides polygyrus</name>
    <name type="common">Parasitic roundworm</name>
    <dbReference type="NCBI Taxonomy" id="6339"/>
    <lineage>
        <taxon>Eukaryota</taxon>
        <taxon>Metazoa</taxon>
        <taxon>Ecdysozoa</taxon>
        <taxon>Nematoda</taxon>
        <taxon>Chromadorea</taxon>
        <taxon>Rhabditida</taxon>
        <taxon>Rhabditina</taxon>
        <taxon>Rhabditomorpha</taxon>
        <taxon>Strongyloidea</taxon>
        <taxon>Heligmosomidae</taxon>
        <taxon>Heligmosomoides</taxon>
    </lineage>
</organism>
<dbReference type="GO" id="GO:0005789">
    <property type="term" value="C:endoplasmic reticulum membrane"/>
    <property type="evidence" value="ECO:0007669"/>
    <property type="project" value="TreeGrafter"/>
</dbReference>
<dbReference type="WBParaSite" id="HPBE_0001980501-mRNA-1">
    <property type="protein sequence ID" value="HPBE_0001980501-mRNA-1"/>
    <property type="gene ID" value="HPBE_0001980501"/>
</dbReference>
<evidence type="ECO:0000256" key="8">
    <source>
        <dbReference type="ARBA" id="ARBA00023098"/>
    </source>
</evidence>
<comment type="catalytic activity">
    <reaction evidence="11">
        <text>a very-long-chain acyl-CoA + malonyl-CoA + H(+) = a very-long-chain 3-oxoacyl-CoA + CO2 + CoA</text>
        <dbReference type="Rhea" id="RHEA:32727"/>
        <dbReference type="ChEBI" id="CHEBI:15378"/>
        <dbReference type="ChEBI" id="CHEBI:16526"/>
        <dbReference type="ChEBI" id="CHEBI:57287"/>
        <dbReference type="ChEBI" id="CHEBI:57384"/>
        <dbReference type="ChEBI" id="CHEBI:90725"/>
        <dbReference type="ChEBI" id="CHEBI:90736"/>
        <dbReference type="EC" id="2.3.1.199"/>
    </reaction>
</comment>
<evidence type="ECO:0000256" key="5">
    <source>
        <dbReference type="ARBA" id="ARBA00022692"/>
    </source>
</evidence>
<dbReference type="EMBL" id="UZAH01031627">
    <property type="protein sequence ID" value="VDP16771.1"/>
    <property type="molecule type" value="Genomic_DNA"/>
</dbReference>
<dbReference type="PANTHER" id="PTHR11157">
    <property type="entry name" value="FATTY ACID ACYL TRANSFERASE-RELATED"/>
    <property type="match status" value="1"/>
</dbReference>
<evidence type="ECO:0000256" key="7">
    <source>
        <dbReference type="ARBA" id="ARBA00022989"/>
    </source>
</evidence>
<protein>
    <recommendedName>
        <fullName evidence="11">Elongation of very long chain fatty acids protein</fullName>
        <ecNumber evidence="11">2.3.1.199</ecNumber>
    </recommendedName>
    <alternativeName>
        <fullName evidence="11">Very-long-chain 3-oxoacyl-CoA synthase</fullName>
    </alternativeName>
</protein>
<evidence type="ECO:0000256" key="4">
    <source>
        <dbReference type="ARBA" id="ARBA00022679"/>
    </source>
</evidence>
<dbReference type="Pfam" id="PF01151">
    <property type="entry name" value="ELO"/>
    <property type="match status" value="1"/>
</dbReference>
<evidence type="ECO:0000256" key="10">
    <source>
        <dbReference type="ARBA" id="ARBA00023160"/>
    </source>
</evidence>
<dbReference type="GO" id="GO:0034625">
    <property type="term" value="P:fatty acid elongation, monounsaturated fatty acid"/>
    <property type="evidence" value="ECO:0007669"/>
    <property type="project" value="TreeGrafter"/>
</dbReference>
<evidence type="ECO:0000256" key="1">
    <source>
        <dbReference type="ARBA" id="ARBA00004141"/>
    </source>
</evidence>
<comment type="similarity">
    <text evidence="11">Belongs to the ELO family.</text>
</comment>
<feature type="transmembrane region" description="Helical" evidence="11">
    <location>
        <begin position="29"/>
        <end position="47"/>
    </location>
</feature>
<feature type="transmembrane region" description="Helical" evidence="11">
    <location>
        <begin position="156"/>
        <end position="179"/>
    </location>
</feature>
<dbReference type="GO" id="GO:0009922">
    <property type="term" value="F:fatty acid elongase activity"/>
    <property type="evidence" value="ECO:0007669"/>
    <property type="project" value="UniProtKB-EC"/>
</dbReference>
<dbReference type="PROSITE" id="PS01188">
    <property type="entry name" value="ELO"/>
    <property type="match status" value="1"/>
</dbReference>
<dbReference type="InterPro" id="IPR002076">
    <property type="entry name" value="ELO_fam"/>
</dbReference>
<dbReference type="GO" id="GO:0030148">
    <property type="term" value="P:sphingolipid biosynthetic process"/>
    <property type="evidence" value="ECO:0007669"/>
    <property type="project" value="TreeGrafter"/>
</dbReference>
<dbReference type="AlphaFoldDB" id="A0A183GCB7"/>
<reference evidence="14" key="2">
    <citation type="submission" date="2019-09" db="UniProtKB">
        <authorList>
            <consortium name="WormBaseParasite"/>
        </authorList>
    </citation>
    <scope>IDENTIFICATION</scope>
</reference>
<dbReference type="PANTHER" id="PTHR11157:SF27">
    <property type="entry name" value="ELONGATION OF LONG CHAIN FATTY ACIDS PROTEIN 6"/>
    <property type="match status" value="1"/>
</dbReference>
<evidence type="ECO:0000313" key="12">
    <source>
        <dbReference type="EMBL" id="VDP16771.1"/>
    </source>
</evidence>
<comment type="pathway">
    <text evidence="2">Lipid metabolism; fatty acid biosynthesis.</text>
</comment>
<keyword evidence="10 11" id="KW-0275">Fatty acid biosynthesis</keyword>
<comment type="subcellular location">
    <subcellularLocation>
        <location evidence="1">Membrane</location>
        <topology evidence="1">Multi-pass membrane protein</topology>
    </subcellularLocation>
</comment>
<dbReference type="GO" id="GO:0019367">
    <property type="term" value="P:fatty acid elongation, saturated fatty acid"/>
    <property type="evidence" value="ECO:0007669"/>
    <property type="project" value="TreeGrafter"/>
</dbReference>
<feature type="transmembrane region" description="Helical" evidence="11">
    <location>
        <begin position="228"/>
        <end position="248"/>
    </location>
</feature>
<proteinExistence type="inferred from homology"/>
<evidence type="ECO:0000256" key="3">
    <source>
        <dbReference type="ARBA" id="ARBA00022516"/>
    </source>
</evidence>
<evidence type="ECO:0000313" key="13">
    <source>
        <dbReference type="Proteomes" id="UP000050761"/>
    </source>
</evidence>
<dbReference type="Proteomes" id="UP000050761">
    <property type="component" value="Unassembled WGS sequence"/>
</dbReference>
<keyword evidence="5 11" id="KW-0812">Transmembrane</keyword>
<keyword evidence="8 11" id="KW-0443">Lipid metabolism</keyword>
<keyword evidence="13" id="KW-1185">Reference proteome</keyword>
<sequence>MPSFLEVATTLPFSYENAKEYTRSVEKPAFFISVTYIAVIFTTKAIMSNFKPFQLTSLLNFWNAWLAIFSTIGSIITGYGLFYEIYNRGLVSSYTHIGDYFTGASGLLTFLFVMSKVLEFGDTIILVLRKKPLIFLHWYHHVLTMNYAIISYSHDIAFNSWITWMNFTVHSIMYGYYMLRSMGVRVPAWVARNITTMQILQFVVTHFILFHVGYLVSQGVKVDSTPQVFWSCLAMELSYVALFGNFYYQSYVKGGGKKFITEKPKKQ</sequence>
<reference evidence="12 13" key="1">
    <citation type="submission" date="2018-11" db="EMBL/GenBank/DDBJ databases">
        <authorList>
            <consortium name="Pathogen Informatics"/>
        </authorList>
    </citation>
    <scope>NUCLEOTIDE SEQUENCE [LARGE SCALE GENOMIC DNA]</scope>
</reference>
<name>A0A183GCB7_HELPZ</name>
<evidence type="ECO:0000256" key="6">
    <source>
        <dbReference type="ARBA" id="ARBA00022832"/>
    </source>
</evidence>
<dbReference type="InterPro" id="IPR030457">
    <property type="entry name" value="ELO_CS"/>
</dbReference>
<keyword evidence="7 11" id="KW-1133">Transmembrane helix</keyword>
<keyword evidence="4 11" id="KW-0808">Transferase</keyword>
<dbReference type="UniPathway" id="UPA00094"/>
<dbReference type="GO" id="GO:0034626">
    <property type="term" value="P:fatty acid elongation, polyunsaturated fatty acid"/>
    <property type="evidence" value="ECO:0007669"/>
    <property type="project" value="TreeGrafter"/>
</dbReference>
<gene>
    <name evidence="12" type="ORF">HPBE_LOCUS19804</name>
</gene>
<keyword evidence="3 11" id="KW-0444">Lipid biosynthesis</keyword>
<dbReference type="EC" id="2.3.1.199" evidence="11"/>
<evidence type="ECO:0000256" key="11">
    <source>
        <dbReference type="RuleBase" id="RU361115"/>
    </source>
</evidence>
<evidence type="ECO:0000313" key="14">
    <source>
        <dbReference type="WBParaSite" id="HPBE_0001980501-mRNA-1"/>
    </source>
</evidence>
<accession>A0A183GCB7</accession>
<evidence type="ECO:0000256" key="9">
    <source>
        <dbReference type="ARBA" id="ARBA00023136"/>
    </source>
</evidence>
<accession>A0A3P8B2X3</accession>
<dbReference type="OrthoDB" id="10259681at2759"/>